<keyword evidence="2" id="KW-1283">Bacterial microcompartment</keyword>
<proteinExistence type="predicted"/>
<comment type="caution">
    <text evidence="3">The sequence shown here is derived from an EMBL/GenBank/DDBJ whole genome shotgun (WGS) entry which is preliminary data.</text>
</comment>
<reference evidence="3" key="1">
    <citation type="submission" date="2021-05" db="EMBL/GenBank/DDBJ databases">
        <title>Energy efficiency and biological interactions define the core microbiome of deep oligotrophic groundwater.</title>
        <authorList>
            <person name="Mehrshad M."/>
            <person name="Lopez-Fernandez M."/>
            <person name="Bell E."/>
            <person name="Bernier-Latmani R."/>
            <person name="Bertilsson S."/>
            <person name="Dopson M."/>
        </authorList>
    </citation>
    <scope>NUCLEOTIDE SEQUENCE</scope>
    <source>
        <strain evidence="3">Modern_marine.mb.64</strain>
    </source>
</reference>
<dbReference type="Proteomes" id="UP000777784">
    <property type="component" value="Unassembled WGS sequence"/>
</dbReference>
<dbReference type="CDD" id="cd01614">
    <property type="entry name" value="EutN_CcmL"/>
    <property type="match status" value="1"/>
</dbReference>
<dbReference type="InterPro" id="IPR036677">
    <property type="entry name" value="EutN_CcmL_sf"/>
</dbReference>
<evidence type="ECO:0000313" key="3">
    <source>
        <dbReference type="EMBL" id="MBU2690318.1"/>
    </source>
</evidence>
<dbReference type="PANTHER" id="PTHR36539:SF1">
    <property type="entry name" value="BACTERIAL MICROCOMPARTMENT SHELL VERTEX PROTEIN EUTN"/>
    <property type="match status" value="1"/>
</dbReference>
<dbReference type="EMBL" id="JAHJDP010000028">
    <property type="protein sequence ID" value="MBU2690318.1"/>
    <property type="molecule type" value="Genomic_DNA"/>
</dbReference>
<dbReference type="AlphaFoldDB" id="A0A948RSQ8"/>
<evidence type="ECO:0000256" key="1">
    <source>
        <dbReference type="ARBA" id="ARBA00024322"/>
    </source>
</evidence>
<dbReference type="SUPFAM" id="SSF159133">
    <property type="entry name" value="EutN/CcmL-like"/>
    <property type="match status" value="1"/>
</dbReference>
<organism evidence="3 4">
    <name type="scientific">Eiseniibacteriota bacterium</name>
    <dbReference type="NCBI Taxonomy" id="2212470"/>
    <lineage>
        <taxon>Bacteria</taxon>
        <taxon>Candidatus Eiseniibacteriota</taxon>
    </lineage>
</organism>
<dbReference type="PROSITE" id="PS51932">
    <property type="entry name" value="BMV"/>
    <property type="match status" value="1"/>
</dbReference>
<dbReference type="InterPro" id="IPR004992">
    <property type="entry name" value="EutN_CcmL"/>
</dbReference>
<dbReference type="PANTHER" id="PTHR36539">
    <property type="entry name" value="ETHANOLAMINE UTILIZATION PROTEIN EUTN"/>
    <property type="match status" value="1"/>
</dbReference>
<comment type="subcellular location">
    <subcellularLocation>
        <location evidence="1">Bacterial microcompartment</location>
    </subcellularLocation>
</comment>
<gene>
    <name evidence="3" type="ORF">KJ970_05260</name>
</gene>
<accession>A0A948RSQ8</accession>
<dbReference type="Pfam" id="PF03319">
    <property type="entry name" value="EutN_CcmL"/>
    <property type="match status" value="1"/>
</dbReference>
<protein>
    <submittedName>
        <fullName evidence="3">EutN/CcmL family microcompartment protein</fullName>
    </submittedName>
</protein>
<evidence type="ECO:0000256" key="2">
    <source>
        <dbReference type="ARBA" id="ARBA00024446"/>
    </source>
</evidence>
<evidence type="ECO:0000313" key="4">
    <source>
        <dbReference type="Proteomes" id="UP000777784"/>
    </source>
</evidence>
<dbReference type="Gene3D" id="2.40.50.220">
    <property type="entry name" value="EutN/Ccml"/>
    <property type="match status" value="1"/>
</dbReference>
<name>A0A948RSQ8_UNCEI</name>
<sequence>MQLATVLGTVVCTQKIESLTGVRMLWIQPVGDDGLAKGDPLVAADTTRAGPGTQVFYVQSREAAQSLEEPFSPVDAAIVGHVHRLNLPRS</sequence>
<dbReference type="GO" id="GO:0031469">
    <property type="term" value="C:bacterial microcompartment"/>
    <property type="evidence" value="ECO:0007669"/>
    <property type="project" value="UniProtKB-SubCell"/>
</dbReference>